<keyword evidence="3" id="KW-1185">Reference proteome</keyword>
<dbReference type="InterPro" id="IPR036108">
    <property type="entry name" value="4pyrrol_syn_uPrphyn_synt_sf"/>
</dbReference>
<comment type="caution">
    <text evidence="2">The sequence shown here is derived from an EMBL/GenBank/DDBJ whole genome shotgun (WGS) entry which is preliminary data.</text>
</comment>
<dbReference type="EC" id="4.2.1.75" evidence="2"/>
<evidence type="ECO:0000313" key="3">
    <source>
        <dbReference type="Proteomes" id="UP001549321"/>
    </source>
</evidence>
<dbReference type="Proteomes" id="UP001549321">
    <property type="component" value="Unassembled WGS sequence"/>
</dbReference>
<dbReference type="SUPFAM" id="SSF69618">
    <property type="entry name" value="HemD-like"/>
    <property type="match status" value="1"/>
</dbReference>
<dbReference type="InterPro" id="IPR003754">
    <property type="entry name" value="4pyrrol_synth_uPrphyn_synth"/>
</dbReference>
<evidence type="ECO:0000313" key="2">
    <source>
        <dbReference type="EMBL" id="MET4636525.1"/>
    </source>
</evidence>
<dbReference type="Gene3D" id="3.40.50.10090">
    <property type="match status" value="2"/>
</dbReference>
<protein>
    <submittedName>
        <fullName evidence="2">Uroporphyrinogen-III synthase</fullName>
        <ecNumber evidence="2">4.2.1.75</ecNumber>
    </submittedName>
</protein>
<dbReference type="GO" id="GO:0004852">
    <property type="term" value="F:uroporphyrinogen-III synthase activity"/>
    <property type="evidence" value="ECO:0007669"/>
    <property type="project" value="UniProtKB-EC"/>
</dbReference>
<keyword evidence="2" id="KW-0456">Lyase</keyword>
<reference evidence="2 3" key="1">
    <citation type="submission" date="2024-06" db="EMBL/GenBank/DDBJ databases">
        <title>Sorghum-associated microbial communities from plants grown in Nebraska, USA.</title>
        <authorList>
            <person name="Schachtman D."/>
        </authorList>
    </citation>
    <scope>NUCLEOTIDE SEQUENCE [LARGE SCALE GENOMIC DNA]</scope>
    <source>
        <strain evidence="2 3">3207</strain>
    </source>
</reference>
<organism evidence="2 3">
    <name type="scientific">Kaistia defluvii</name>
    <dbReference type="NCBI Taxonomy" id="410841"/>
    <lineage>
        <taxon>Bacteria</taxon>
        <taxon>Pseudomonadati</taxon>
        <taxon>Pseudomonadota</taxon>
        <taxon>Alphaproteobacteria</taxon>
        <taxon>Hyphomicrobiales</taxon>
        <taxon>Kaistiaceae</taxon>
        <taxon>Kaistia</taxon>
    </lineage>
</organism>
<feature type="domain" description="Tetrapyrrole biosynthesis uroporphyrinogen III synthase" evidence="1">
    <location>
        <begin position="14"/>
        <end position="228"/>
    </location>
</feature>
<dbReference type="RefSeq" id="WP_354554165.1">
    <property type="nucleotide sequence ID" value="NZ_JBEPSM010000004.1"/>
</dbReference>
<dbReference type="Pfam" id="PF02602">
    <property type="entry name" value="HEM4"/>
    <property type="match status" value="1"/>
</dbReference>
<proteinExistence type="predicted"/>
<sequence>MRLLVTRPEPDATRTAERLRALGHEPVMAPLLETAFLDPPAPTFRPSAILLTSGNGLRGMLRWPGAADWLDIPVLAVGDRTAEAARAAGYTQVRSAEGDGEALATLAIASLDPKAGTLLYPAAVDRAGHWPERLLAAGFTIALAEVYRMDPVANLPDSVVADLRQGRLDGVLLYSPRTAKTFAHHVAALDPQPPVDHLSIYTLSPNVASSVTFGRIFTAPEPTDDALLALIPQSVGTSPSGVR</sequence>
<dbReference type="EMBL" id="JBEPSM010000004">
    <property type="protein sequence ID" value="MET4636525.1"/>
    <property type="molecule type" value="Genomic_DNA"/>
</dbReference>
<evidence type="ECO:0000259" key="1">
    <source>
        <dbReference type="Pfam" id="PF02602"/>
    </source>
</evidence>
<gene>
    <name evidence="2" type="ORF">ABIE08_004483</name>
</gene>
<dbReference type="CDD" id="cd06578">
    <property type="entry name" value="HemD"/>
    <property type="match status" value="1"/>
</dbReference>
<accession>A0ABV2R5L2</accession>
<name>A0ABV2R5L2_9HYPH</name>